<evidence type="ECO:0000256" key="1">
    <source>
        <dbReference type="SAM" id="MobiDB-lite"/>
    </source>
</evidence>
<feature type="compositionally biased region" description="Polar residues" evidence="1">
    <location>
        <begin position="313"/>
        <end position="322"/>
    </location>
</feature>
<evidence type="ECO:0000313" key="2">
    <source>
        <dbReference type="EMBL" id="KAF8821748.1"/>
    </source>
</evidence>
<accession>A0ABQ7JCR9</accession>
<sequence>MDESVPRSGRGLHMWHAMENLNPKATRGPERGLKQPSFTSRNFLSKMTPARQKLESGESFENTSSENPERLTKNIVVPFGSNTEKPLYVSHGKDGYMKEYWVNEWIGDIRRQVFKLLHKQTWHAQFTRPCDRRVVTRTFSVRNLGENAARAKAYNMMPWETGDPELRRPLGRPTKRYHFLPNDFDETVKRPKMAQTIEKSDIVETDLDEWSACMHSFSTTPSFDGRFLPNKIAKDVERNISIPSKPVYTTEKSHPATYYSHDYHFDKFLNLLDEPANSSLPAMELDNDLFGTVPAMSFSSSMKGGSSTLHSSTSRGYSSTHPSPVHMEDPPIYSALSSVFQPFSAPSEEAIEGPLPAVTTPTSQGIDGYPSYQPSTSLRQCSVAKLFCYFCNNIRNREALGTTGYKKVLSILFPDPYAHKVSFGPSGAPPDIETLLDQRNLLEDYILVNRVLHRLAEKEEASLSCSVIHVGKDSTASLQQISFPHSKEQNGSHPLFSHASTSSHAVHTASVQDNTSLLTANAATSSSSTSTFFPMMEETAPSIPSFTSQNEETCTLYGQNFMEMHASPDQGEGGLPPEGAHSLAEEPSEVILSIIKTENAMETVEREAVNPPPNRSSVNGVETTKFSIEATKIGSNGPSEIHLPLKDMLLPSLSSQNSNARGRNVEIYSEDSLSLQHKPREENVTEESWHISPSEPLLPLMDDATPTSLWSHQKYSGCVEETSSTSSPLPTVTAEKTEEVNPVPSCLHSGSTLCSTPSTSLESPILHSIHTYDEETIKNLPSDSLEKKIPSPSPLFPPYRSEPTTSEIFRVLAWLLS</sequence>
<keyword evidence="3" id="KW-1185">Reference proteome</keyword>
<proteinExistence type="predicted"/>
<reference evidence="2 3" key="1">
    <citation type="journal article" date="2020" name="bioRxiv">
        <title>Metabolic contributions of an alphaproteobacterial endosymbiont in the apicomplexan Cardiosporidium cionae.</title>
        <authorList>
            <person name="Hunter E.S."/>
            <person name="Paight C.J."/>
            <person name="Lane C.E."/>
        </authorList>
    </citation>
    <scope>NUCLEOTIDE SEQUENCE [LARGE SCALE GENOMIC DNA]</scope>
    <source>
        <strain evidence="2">ESH_2018</strain>
    </source>
</reference>
<dbReference type="EMBL" id="JADAQX010000133">
    <property type="protein sequence ID" value="KAF8821748.1"/>
    <property type="molecule type" value="Genomic_DNA"/>
</dbReference>
<gene>
    <name evidence="2" type="ORF">IE077_001633</name>
</gene>
<name>A0ABQ7JCR9_9APIC</name>
<comment type="caution">
    <text evidence="2">The sequence shown here is derived from an EMBL/GenBank/DDBJ whole genome shotgun (WGS) entry which is preliminary data.</text>
</comment>
<dbReference type="Proteomes" id="UP000823046">
    <property type="component" value="Unassembled WGS sequence"/>
</dbReference>
<protein>
    <submittedName>
        <fullName evidence="2">Uncharacterized protein</fullName>
    </submittedName>
</protein>
<evidence type="ECO:0000313" key="3">
    <source>
        <dbReference type="Proteomes" id="UP000823046"/>
    </source>
</evidence>
<organism evidence="2 3">
    <name type="scientific">Cardiosporidium cionae</name>
    <dbReference type="NCBI Taxonomy" id="476202"/>
    <lineage>
        <taxon>Eukaryota</taxon>
        <taxon>Sar</taxon>
        <taxon>Alveolata</taxon>
        <taxon>Apicomplexa</taxon>
        <taxon>Aconoidasida</taxon>
        <taxon>Nephromycida</taxon>
        <taxon>Cardiosporidium</taxon>
    </lineage>
</organism>
<feature type="region of interest" description="Disordered" evidence="1">
    <location>
        <begin position="304"/>
        <end position="323"/>
    </location>
</feature>
<feature type="region of interest" description="Disordered" evidence="1">
    <location>
        <begin position="19"/>
        <end position="68"/>
    </location>
</feature>
<feature type="region of interest" description="Disordered" evidence="1">
    <location>
        <begin position="485"/>
        <end position="504"/>
    </location>
</feature>
<feature type="compositionally biased region" description="Polar residues" evidence="1">
    <location>
        <begin position="36"/>
        <end position="45"/>
    </location>
</feature>
<feature type="compositionally biased region" description="Basic and acidic residues" evidence="1">
    <location>
        <begin position="678"/>
        <end position="689"/>
    </location>
</feature>
<feature type="region of interest" description="Disordered" evidence="1">
    <location>
        <begin position="672"/>
        <end position="697"/>
    </location>
</feature>